<dbReference type="InterPro" id="IPR042088">
    <property type="entry name" value="OligoPept_F_C"/>
</dbReference>
<evidence type="ECO:0000256" key="5">
    <source>
        <dbReference type="ARBA" id="ARBA00023049"/>
    </source>
</evidence>
<dbReference type="GO" id="GO:0046872">
    <property type="term" value="F:metal ion binding"/>
    <property type="evidence" value="ECO:0007669"/>
    <property type="project" value="UniProtKB-UniRule"/>
</dbReference>
<organism evidence="9 10">
    <name type="scientific">Acetomicrobium hydrogeniformans ATCC BAA-1850</name>
    <dbReference type="NCBI Taxonomy" id="592015"/>
    <lineage>
        <taxon>Bacteria</taxon>
        <taxon>Thermotogati</taxon>
        <taxon>Synergistota</taxon>
        <taxon>Synergistia</taxon>
        <taxon>Synergistales</taxon>
        <taxon>Acetomicrobiaceae</taxon>
        <taxon>Acetomicrobium</taxon>
    </lineage>
</organism>
<keyword evidence="10" id="KW-1185">Reference proteome</keyword>
<evidence type="ECO:0000256" key="6">
    <source>
        <dbReference type="RuleBase" id="RU368091"/>
    </source>
</evidence>
<evidence type="ECO:0000259" key="8">
    <source>
        <dbReference type="Pfam" id="PF08439"/>
    </source>
</evidence>
<evidence type="ECO:0000256" key="2">
    <source>
        <dbReference type="ARBA" id="ARBA00022723"/>
    </source>
</evidence>
<dbReference type="RefSeq" id="WP_009202317.1">
    <property type="nucleotide sequence ID" value="NZ_ACJX03000001.1"/>
</dbReference>
<keyword evidence="2 6" id="KW-0479">Metal-binding</keyword>
<dbReference type="InterPro" id="IPR013647">
    <property type="entry name" value="OligopepF_N_dom"/>
</dbReference>
<dbReference type="InterPro" id="IPR004438">
    <property type="entry name" value="Peptidase_M3B"/>
</dbReference>
<dbReference type="Gene3D" id="1.20.140.70">
    <property type="entry name" value="Oligopeptidase f, N-terminal domain"/>
    <property type="match status" value="1"/>
</dbReference>
<feature type="domain" description="Oligopeptidase F N-terminal" evidence="8">
    <location>
        <begin position="120"/>
        <end position="188"/>
    </location>
</feature>
<evidence type="ECO:0000256" key="3">
    <source>
        <dbReference type="ARBA" id="ARBA00022801"/>
    </source>
</evidence>
<evidence type="ECO:0000313" key="9">
    <source>
        <dbReference type="EMBL" id="KRT35031.1"/>
    </source>
</evidence>
<dbReference type="InterPro" id="IPR001567">
    <property type="entry name" value="Pept_M3A_M3B_dom"/>
</dbReference>
<dbReference type="EC" id="3.4.24.-" evidence="6"/>
<evidence type="ECO:0000313" key="10">
    <source>
        <dbReference type="Proteomes" id="UP000005273"/>
    </source>
</evidence>
<keyword evidence="4 6" id="KW-0862">Zinc</keyword>
<dbReference type="SUPFAM" id="SSF55486">
    <property type="entry name" value="Metalloproteases ('zincins'), catalytic domain"/>
    <property type="match status" value="1"/>
</dbReference>
<keyword evidence="3 6" id="KW-0378">Hydrolase</keyword>
<dbReference type="Pfam" id="PF08439">
    <property type="entry name" value="Peptidase_M3_N"/>
    <property type="match status" value="1"/>
</dbReference>
<dbReference type="eggNOG" id="COG1164">
    <property type="taxonomic scope" value="Bacteria"/>
</dbReference>
<dbReference type="GO" id="GO:0004222">
    <property type="term" value="F:metalloendopeptidase activity"/>
    <property type="evidence" value="ECO:0007669"/>
    <property type="project" value="UniProtKB-UniRule"/>
</dbReference>
<dbReference type="EMBL" id="ACJX03000001">
    <property type="protein sequence ID" value="KRT35031.1"/>
    <property type="molecule type" value="Genomic_DNA"/>
</dbReference>
<dbReference type="Gene3D" id="1.10.287.830">
    <property type="entry name" value="putative peptidase helix hairpin domain like"/>
    <property type="match status" value="1"/>
</dbReference>
<keyword evidence="5 6" id="KW-0482">Metalloprotease</keyword>
<gene>
    <name evidence="9" type="ORF">HMPREF1705_04293</name>
</gene>
<evidence type="ECO:0000256" key="4">
    <source>
        <dbReference type="ARBA" id="ARBA00022833"/>
    </source>
</evidence>
<dbReference type="CDD" id="cd09608">
    <property type="entry name" value="M3B_PepF"/>
    <property type="match status" value="1"/>
</dbReference>
<sequence length="605" mass="70401">MSEERISDIPERDEIPEEYKWRLEDLYPNVEAWDERLRNLEVKVEELQRAGKDIVSSARSLLNALKLRDEVAEELGKLYAYASFKCHEDARDTKAQSMVQRASLMYLRFSEAVSSFVPNIISLGPEGVERYLTEDPSLDLYRVELARIMRLKGHILSVEGEKLLAMSGDVARVPEDIFSFLTNADMEFPKIKDEEGTEVELSEERYSYFLHSRDRRLRRDAFKGLFSSYKKVKNTISATYLGSLKKDMFYAKARNYDRTLEASLHPENIPTIVYEKALETINQWLFPLRQYVLFKKEILNLNEMHFYDLYVPLFPEPKTRYSFDEAKNIVIEGLFPLGDEYRKALLGAFENRWLDVYENRGKRNGAYSWGVYGVHPYVLLNFNGTFRDVFTLAHEMGHAMHSHFTFKNQPYVYSGVSIFTAEVASTTNEILLLEHMIKRANIKAEKVYLINYGLEQVRTTVYRQLLFAEFELQVHERLEKGVPLTNEDFSSIWRDLYERHYGDTLFIDEELPLEWARIPHFYNAYYVYQYATGYSAATAIAASILKDGKQAVDRYLKFLSLGDSMDPVDALKVAGVDMTSPQPLKMTCKKFEEDLNTLKELILEG</sequence>
<dbReference type="NCBIfam" id="TIGR00181">
    <property type="entry name" value="pepF"/>
    <property type="match status" value="1"/>
</dbReference>
<evidence type="ECO:0000259" key="7">
    <source>
        <dbReference type="Pfam" id="PF01432"/>
    </source>
</evidence>
<protein>
    <recommendedName>
        <fullName evidence="6">Oligopeptidase F</fullName>
        <ecNumber evidence="6">3.4.24.-</ecNumber>
    </recommendedName>
</protein>
<name>A0A0T5X9H8_9BACT</name>
<dbReference type="GO" id="GO:0006508">
    <property type="term" value="P:proteolysis"/>
    <property type="evidence" value="ECO:0007669"/>
    <property type="project" value="UniProtKB-KW"/>
</dbReference>
<dbReference type="Proteomes" id="UP000005273">
    <property type="component" value="Unassembled WGS sequence"/>
</dbReference>
<dbReference type="OrthoDB" id="9766487at2"/>
<comment type="caution">
    <text evidence="9">The sequence shown here is derived from an EMBL/GenBank/DDBJ whole genome shotgun (WGS) entry which is preliminary data.</text>
</comment>
<dbReference type="PANTHER" id="PTHR11804:SF84">
    <property type="entry name" value="SACCHAROLYSIN"/>
    <property type="match status" value="1"/>
</dbReference>
<feature type="domain" description="Peptidase M3A/M3B catalytic" evidence="7">
    <location>
        <begin position="209"/>
        <end position="587"/>
    </location>
</feature>
<evidence type="ECO:0000256" key="1">
    <source>
        <dbReference type="ARBA" id="ARBA00022670"/>
    </source>
</evidence>
<dbReference type="InterPro" id="IPR045090">
    <property type="entry name" value="Pept_M3A_M3B"/>
</dbReference>
<keyword evidence="1 6" id="KW-0645">Protease</keyword>
<dbReference type="GO" id="GO:0006518">
    <property type="term" value="P:peptide metabolic process"/>
    <property type="evidence" value="ECO:0007669"/>
    <property type="project" value="TreeGrafter"/>
</dbReference>
<dbReference type="Gene3D" id="1.10.1370.20">
    <property type="entry name" value="Oligoendopeptidase f, C-terminal domain"/>
    <property type="match status" value="1"/>
</dbReference>
<dbReference type="AlphaFoldDB" id="A0A0T5X9H8"/>
<reference evidence="10" key="1">
    <citation type="submission" date="2012-09" db="EMBL/GenBank/DDBJ databases">
        <authorList>
            <person name="Weinstock G."/>
            <person name="Sodergren E."/>
            <person name="Clifton S."/>
            <person name="Fulton L."/>
            <person name="Fulton B."/>
            <person name="Courtney L."/>
            <person name="Fronick C."/>
            <person name="Harrison M."/>
            <person name="Strong C."/>
            <person name="Farmer C."/>
            <person name="Delehaunty K."/>
            <person name="Markovic C."/>
            <person name="Hall O."/>
            <person name="Minx P."/>
            <person name="Tomlinson C."/>
            <person name="Mitreva M."/>
            <person name="Nelson J."/>
            <person name="Hou S."/>
            <person name="Wollam A."/>
            <person name="Pepin K.H."/>
            <person name="Johnson M."/>
            <person name="Bhonagiri V."/>
            <person name="Nash W.E."/>
            <person name="Suruliraj S."/>
            <person name="Warren W."/>
            <person name="Chinwalla A."/>
            <person name="Mardis E.R."/>
            <person name="Wilson R.K."/>
        </authorList>
    </citation>
    <scope>NUCLEOTIDE SEQUENCE [LARGE SCALE GENOMIC DNA]</scope>
    <source>
        <strain evidence="10">OS1</strain>
    </source>
</reference>
<comment type="similarity">
    <text evidence="6">Belongs to the peptidase M3B family.</text>
</comment>
<dbReference type="STRING" id="592015.HMPREF1705_04293"/>
<dbReference type="Pfam" id="PF01432">
    <property type="entry name" value="Peptidase_M3"/>
    <property type="match status" value="1"/>
</dbReference>
<proteinExistence type="inferred from homology"/>
<dbReference type="PANTHER" id="PTHR11804">
    <property type="entry name" value="PROTEASE M3 THIMET OLIGOPEPTIDASE-RELATED"/>
    <property type="match status" value="1"/>
</dbReference>
<comment type="function">
    <text evidence="6">Has oligopeptidase activity and degrades a variety of small bioactive peptides.</text>
</comment>
<comment type="cofactor">
    <cofactor evidence="6">
        <name>Zn(2+)</name>
        <dbReference type="ChEBI" id="CHEBI:29105"/>
    </cofactor>
    <text evidence="6">Binds 1 zinc ion.</text>
</comment>
<accession>A0A0T5X9H8</accession>